<comment type="caution">
    <text evidence="2">The sequence shown here is derived from an EMBL/GenBank/DDBJ whole genome shotgun (WGS) entry which is preliminary data.</text>
</comment>
<dbReference type="EMBL" id="BORT01000052">
    <property type="protein sequence ID" value="GIO51401.1"/>
    <property type="molecule type" value="Genomic_DNA"/>
</dbReference>
<sequence>MSYTPDSTDNYWIGGFQIDKKYQGKGYGILALLEILKFISETHTHCKVVSLTVEKNNEPARRLYEKVGFINQNKENQSGEIIYKLGLEPKYY</sequence>
<protein>
    <recommendedName>
        <fullName evidence="1">N-acetyltransferase domain-containing protein</fullName>
    </recommendedName>
</protein>
<dbReference type="SUPFAM" id="SSF55729">
    <property type="entry name" value="Acyl-CoA N-acyltransferases (Nat)"/>
    <property type="match status" value="1"/>
</dbReference>
<dbReference type="GO" id="GO:0016747">
    <property type="term" value="F:acyltransferase activity, transferring groups other than amino-acyl groups"/>
    <property type="evidence" value="ECO:0007669"/>
    <property type="project" value="InterPro"/>
</dbReference>
<dbReference type="Proteomes" id="UP000682811">
    <property type="component" value="Unassembled WGS sequence"/>
</dbReference>
<name>A0A920CRT3_9BACL</name>
<dbReference type="Pfam" id="PF00583">
    <property type="entry name" value="Acetyltransf_1"/>
    <property type="match status" value="1"/>
</dbReference>
<reference evidence="2 3" key="1">
    <citation type="submission" date="2021-03" db="EMBL/GenBank/DDBJ databases">
        <title>Antimicrobial resistance genes in bacteria isolated from Japanese honey, and their potential for conferring macrolide and lincosamide resistance in the American foulbrood pathogen Paenibacillus larvae.</title>
        <authorList>
            <person name="Okamoto M."/>
            <person name="Kumagai M."/>
            <person name="Kanamori H."/>
            <person name="Takamatsu D."/>
        </authorList>
    </citation>
    <scope>NUCLEOTIDE SEQUENCE [LARGE SCALE GENOMIC DNA]</scope>
    <source>
        <strain evidence="2 3">J34TS1</strain>
    </source>
</reference>
<dbReference type="PROSITE" id="PS51186">
    <property type="entry name" value="GNAT"/>
    <property type="match status" value="1"/>
</dbReference>
<evidence type="ECO:0000313" key="2">
    <source>
        <dbReference type="EMBL" id="GIO51401.1"/>
    </source>
</evidence>
<accession>A0A920CRT3</accession>
<organism evidence="2 3">
    <name type="scientific">Paenibacillus azoreducens</name>
    <dbReference type="NCBI Taxonomy" id="116718"/>
    <lineage>
        <taxon>Bacteria</taxon>
        <taxon>Bacillati</taxon>
        <taxon>Bacillota</taxon>
        <taxon>Bacilli</taxon>
        <taxon>Bacillales</taxon>
        <taxon>Paenibacillaceae</taxon>
        <taxon>Paenibacillus</taxon>
    </lineage>
</organism>
<dbReference type="InterPro" id="IPR016181">
    <property type="entry name" value="Acyl_CoA_acyltransferase"/>
</dbReference>
<feature type="domain" description="N-acetyltransferase" evidence="1">
    <location>
        <begin position="1"/>
        <end position="88"/>
    </location>
</feature>
<proteinExistence type="predicted"/>
<gene>
    <name evidence="2" type="ORF">J34TS1_61660</name>
</gene>
<dbReference type="Gene3D" id="3.40.630.30">
    <property type="match status" value="1"/>
</dbReference>
<evidence type="ECO:0000313" key="3">
    <source>
        <dbReference type="Proteomes" id="UP000682811"/>
    </source>
</evidence>
<dbReference type="CDD" id="cd04301">
    <property type="entry name" value="NAT_SF"/>
    <property type="match status" value="1"/>
</dbReference>
<evidence type="ECO:0000259" key="1">
    <source>
        <dbReference type="PROSITE" id="PS51186"/>
    </source>
</evidence>
<dbReference type="AlphaFoldDB" id="A0A920CRT3"/>
<dbReference type="InterPro" id="IPR000182">
    <property type="entry name" value="GNAT_dom"/>
</dbReference>
<keyword evidence="3" id="KW-1185">Reference proteome</keyword>